<evidence type="ECO:0008006" key="3">
    <source>
        <dbReference type="Google" id="ProtNLM"/>
    </source>
</evidence>
<dbReference type="InterPro" id="IPR008969">
    <property type="entry name" value="CarboxyPept-like_regulatory"/>
</dbReference>
<sequence>MGKLKVLILFLVLLFNTFSSQTIRGKITNEDGMLLPAVTIINISTNEKTLSLQDGTFSINAAADDEIRFLRSGYERASIKASYGLNKELNIVLIRIIQEIEEVELSRITGDLTKDSKAVAKTDKGQIVKDAVGLPEPVGKMREEPAKVGQVLLPILLGNLNVQGLYDLISGDARRMKRQYRYDDLQEDISWIRNRVEDDYFTKLGIPKERISEFIGFAFESYPQVRTFVRAKNLTGALSRMDEAIPVYVQRIKESKLNTP</sequence>
<gene>
    <name evidence="1" type="ORF">SAMN05443633_102118</name>
</gene>
<protein>
    <recommendedName>
        <fullName evidence="3">CarboxypepD_reg-like domain-containing protein</fullName>
    </recommendedName>
</protein>
<dbReference type="AlphaFoldDB" id="A0A1M4WS78"/>
<dbReference type="STRING" id="1416778.SAMN05443633_102118"/>
<dbReference type="OrthoDB" id="1254493at2"/>
<keyword evidence="2" id="KW-1185">Reference proteome</keyword>
<accession>A0A1M4WS78</accession>
<dbReference type="SUPFAM" id="SSF49464">
    <property type="entry name" value="Carboxypeptidase regulatory domain-like"/>
    <property type="match status" value="1"/>
</dbReference>
<evidence type="ECO:0000313" key="2">
    <source>
        <dbReference type="Proteomes" id="UP000184518"/>
    </source>
</evidence>
<dbReference type="RefSeq" id="WP_072953426.1">
    <property type="nucleotide sequence ID" value="NZ_FQUT01000002.1"/>
</dbReference>
<evidence type="ECO:0000313" key="1">
    <source>
        <dbReference type="EMBL" id="SHE83903.1"/>
    </source>
</evidence>
<organism evidence="1 2">
    <name type="scientific">Chryseobacterium arachidis</name>
    <dbReference type="NCBI Taxonomy" id="1416778"/>
    <lineage>
        <taxon>Bacteria</taxon>
        <taxon>Pseudomonadati</taxon>
        <taxon>Bacteroidota</taxon>
        <taxon>Flavobacteriia</taxon>
        <taxon>Flavobacteriales</taxon>
        <taxon>Weeksellaceae</taxon>
        <taxon>Chryseobacterium group</taxon>
        <taxon>Chryseobacterium</taxon>
    </lineage>
</organism>
<proteinExistence type="predicted"/>
<name>A0A1M4WS78_9FLAO</name>
<reference evidence="2" key="1">
    <citation type="submission" date="2016-11" db="EMBL/GenBank/DDBJ databases">
        <authorList>
            <person name="Varghese N."/>
            <person name="Submissions S."/>
        </authorList>
    </citation>
    <scope>NUCLEOTIDE SEQUENCE [LARGE SCALE GENOMIC DNA]</scope>
    <source>
        <strain evidence="2">DSM 27619</strain>
    </source>
</reference>
<dbReference type="Proteomes" id="UP000184518">
    <property type="component" value="Unassembled WGS sequence"/>
</dbReference>
<dbReference type="EMBL" id="FQUT01000002">
    <property type="protein sequence ID" value="SHE83903.1"/>
    <property type="molecule type" value="Genomic_DNA"/>
</dbReference>